<keyword evidence="4" id="KW-1185">Reference proteome</keyword>
<dbReference type="EMBL" id="BPLQ01014608">
    <property type="protein sequence ID" value="GIY81356.1"/>
    <property type="molecule type" value="Genomic_DNA"/>
</dbReference>
<name>A0AAV4VW68_9ARAC</name>
<gene>
    <name evidence="2" type="primary">AVEN_163911_1</name>
    <name evidence="3" type="ORF">CDAR_405411</name>
    <name evidence="2" type="ORF">CDAR_542311</name>
</gene>
<accession>A0AAV4VW68</accession>
<sequence length="303" mass="34297">MAPCTKMNWFVFFLICTASFSFADTRNDVNITREIRGRSGLMGNQDSWRTYNSNNKNSKMDISLSDDSVSDSDIDDKYSFSPGGFYVPNEETMKLNYYVEEIPFDDNDQHNGFMSSEESKSAKDRNTKGMKILSELEKIETEMAERPSFWSYIKKLLVNPKFILTVAIVPIAFFAEMSVLQVLKTLGAGMLPSVTSTIASGFARSLDGDNILHVEKILDIFNKYFVRSIEDPKCLQKFLCQRARSRTEISPFVNKLVEKFEKSVDDNFLDSWGLKQFLSSVQNGNCNSLACNGSPVYTQNGSL</sequence>
<evidence type="ECO:0000313" key="2">
    <source>
        <dbReference type="EMBL" id="GIY73834.1"/>
    </source>
</evidence>
<organism evidence="2 4">
    <name type="scientific">Caerostris darwini</name>
    <dbReference type="NCBI Taxonomy" id="1538125"/>
    <lineage>
        <taxon>Eukaryota</taxon>
        <taxon>Metazoa</taxon>
        <taxon>Ecdysozoa</taxon>
        <taxon>Arthropoda</taxon>
        <taxon>Chelicerata</taxon>
        <taxon>Arachnida</taxon>
        <taxon>Araneae</taxon>
        <taxon>Araneomorphae</taxon>
        <taxon>Entelegynae</taxon>
        <taxon>Araneoidea</taxon>
        <taxon>Araneidae</taxon>
        <taxon>Caerostris</taxon>
    </lineage>
</organism>
<feature type="chain" id="PRO_5044714461" evidence="1">
    <location>
        <begin position="24"/>
        <end position="303"/>
    </location>
</feature>
<feature type="signal peptide" evidence="1">
    <location>
        <begin position="1"/>
        <end position="23"/>
    </location>
</feature>
<comment type="caution">
    <text evidence="2">The sequence shown here is derived from an EMBL/GenBank/DDBJ whole genome shotgun (WGS) entry which is preliminary data.</text>
</comment>
<proteinExistence type="predicted"/>
<dbReference type="Proteomes" id="UP001054837">
    <property type="component" value="Unassembled WGS sequence"/>
</dbReference>
<evidence type="ECO:0000256" key="1">
    <source>
        <dbReference type="SAM" id="SignalP"/>
    </source>
</evidence>
<evidence type="ECO:0000313" key="3">
    <source>
        <dbReference type="EMBL" id="GIY81356.1"/>
    </source>
</evidence>
<dbReference type="AlphaFoldDB" id="A0AAV4VW68"/>
<evidence type="ECO:0000313" key="4">
    <source>
        <dbReference type="Proteomes" id="UP001054837"/>
    </source>
</evidence>
<protein>
    <submittedName>
        <fullName evidence="2">Uncharacterized protein</fullName>
    </submittedName>
</protein>
<reference evidence="2 4" key="1">
    <citation type="submission" date="2021-06" db="EMBL/GenBank/DDBJ databases">
        <title>Caerostris darwini draft genome.</title>
        <authorList>
            <person name="Kono N."/>
            <person name="Arakawa K."/>
        </authorList>
    </citation>
    <scope>NUCLEOTIDE SEQUENCE [LARGE SCALE GENOMIC DNA]</scope>
</reference>
<keyword evidence="1" id="KW-0732">Signal</keyword>
<dbReference type="EMBL" id="BPLQ01013652">
    <property type="protein sequence ID" value="GIY73834.1"/>
    <property type="molecule type" value="Genomic_DNA"/>
</dbReference>